<dbReference type="AlphaFoldDB" id="A0AAW0CNM5"/>
<sequence length="148" mass="16035">MSPSADGVPAPICAALLNFCSTPLPSAALCPFTLICSHRTYDRSTALTLLLSASYSALPTLYAEISARIITETVHGLFHAALPFAAYEELARGAWRAGGCTCRPHPRVHPARRRQGRRPRAQSRHALAGFLLGTTIPRWVCGDPERGR</sequence>
<organism evidence="1 2">
    <name type="scientific">Favolaschia claudopus</name>
    <dbReference type="NCBI Taxonomy" id="2862362"/>
    <lineage>
        <taxon>Eukaryota</taxon>
        <taxon>Fungi</taxon>
        <taxon>Dikarya</taxon>
        <taxon>Basidiomycota</taxon>
        <taxon>Agaricomycotina</taxon>
        <taxon>Agaricomycetes</taxon>
        <taxon>Agaricomycetidae</taxon>
        <taxon>Agaricales</taxon>
        <taxon>Marasmiineae</taxon>
        <taxon>Mycenaceae</taxon>
        <taxon>Favolaschia</taxon>
    </lineage>
</organism>
<dbReference type="Proteomes" id="UP001362999">
    <property type="component" value="Unassembled WGS sequence"/>
</dbReference>
<protein>
    <submittedName>
        <fullName evidence="1">Uncharacterized protein</fullName>
    </submittedName>
</protein>
<comment type="caution">
    <text evidence="1">The sequence shown here is derived from an EMBL/GenBank/DDBJ whole genome shotgun (WGS) entry which is preliminary data.</text>
</comment>
<accession>A0AAW0CNM5</accession>
<evidence type="ECO:0000313" key="1">
    <source>
        <dbReference type="EMBL" id="KAK7040467.1"/>
    </source>
</evidence>
<dbReference type="EMBL" id="JAWWNJ010000015">
    <property type="protein sequence ID" value="KAK7040467.1"/>
    <property type="molecule type" value="Genomic_DNA"/>
</dbReference>
<name>A0AAW0CNM5_9AGAR</name>
<proteinExistence type="predicted"/>
<evidence type="ECO:0000313" key="2">
    <source>
        <dbReference type="Proteomes" id="UP001362999"/>
    </source>
</evidence>
<keyword evidence="2" id="KW-1185">Reference proteome</keyword>
<reference evidence="1 2" key="1">
    <citation type="journal article" date="2024" name="J Genomics">
        <title>Draft genome sequencing and assembly of Favolaschia claudopus CIRM-BRFM 2984 isolated from oak limbs.</title>
        <authorList>
            <person name="Navarro D."/>
            <person name="Drula E."/>
            <person name="Chaduli D."/>
            <person name="Cazenave R."/>
            <person name="Ahrendt S."/>
            <person name="Wang J."/>
            <person name="Lipzen A."/>
            <person name="Daum C."/>
            <person name="Barry K."/>
            <person name="Grigoriev I.V."/>
            <person name="Favel A."/>
            <person name="Rosso M.N."/>
            <person name="Martin F."/>
        </authorList>
    </citation>
    <scope>NUCLEOTIDE SEQUENCE [LARGE SCALE GENOMIC DNA]</scope>
    <source>
        <strain evidence="1 2">CIRM-BRFM 2984</strain>
    </source>
</reference>
<gene>
    <name evidence="1" type="ORF">R3P38DRAFT_3260990</name>
</gene>